<proteinExistence type="predicted"/>
<dbReference type="EMBL" id="CP144525">
    <property type="protein sequence ID" value="WWC71278.1"/>
    <property type="molecule type" value="Genomic_DNA"/>
</dbReference>
<evidence type="ECO:0000313" key="3">
    <source>
        <dbReference type="Proteomes" id="UP000094020"/>
    </source>
</evidence>
<organism evidence="1">
    <name type="scientific">Kwoniella pini CBS 10737</name>
    <dbReference type="NCBI Taxonomy" id="1296096"/>
    <lineage>
        <taxon>Eukaryota</taxon>
        <taxon>Fungi</taxon>
        <taxon>Dikarya</taxon>
        <taxon>Basidiomycota</taxon>
        <taxon>Agaricomycotina</taxon>
        <taxon>Tremellomycetes</taxon>
        <taxon>Tremellales</taxon>
        <taxon>Cryptococcaceae</taxon>
        <taxon>Kwoniella</taxon>
    </lineage>
</organism>
<evidence type="ECO:0000313" key="1">
    <source>
        <dbReference type="EMBL" id="OCF50535.1"/>
    </source>
</evidence>
<reference evidence="2" key="4">
    <citation type="submission" date="2024-02" db="EMBL/GenBank/DDBJ databases">
        <title>Comparative genomics of Cryptococcus and Kwoniella reveals pathogenesis evolution and contrasting modes of karyotype evolution via chromosome fusion or intercentromeric recombination.</title>
        <authorList>
            <person name="Coelho M.A."/>
            <person name="David-Palma M."/>
            <person name="Shea T."/>
            <person name="Bowers K."/>
            <person name="McGinley-Smith S."/>
            <person name="Mohammad A.W."/>
            <person name="Gnirke A."/>
            <person name="Yurkov A.M."/>
            <person name="Nowrousian M."/>
            <person name="Sun S."/>
            <person name="Cuomo C.A."/>
            <person name="Heitman J."/>
        </authorList>
    </citation>
    <scope>NUCLEOTIDE SEQUENCE</scope>
    <source>
        <strain evidence="2">CBS 10737</strain>
    </source>
</reference>
<dbReference type="GeneID" id="30172229"/>
<sequence>MLMLNALNKRTRYASCRLLSFASASKSKIPAKVIRQNSTKSIIFESHKYNNESRKRNELTRPLKYHRRDTLVRQLLSKDISTRIYKNKHDPFELIARSPKSICIVTRQILPSSFLINLRPTYFPPDLRNSESTGSLKLLPDRILTRGRSKKGKGLWISCNSTIVKQLINGKGPHIGTLRQYPSITIPSNLKSIIQEQLLERILIELNTLFKKLQTLPRKVIPNESQNERAIHKPILRRLTKIEISKIGTSSTIDKSISTSNDRLSDSQIHGNIIALLDLSKLESNDTSLFNNTHHNLKIDNIPDIPLINVNIEKELGISVPIFEITSLFSNFNQRNKLLINLKKILSIERKLKKRFSNIDIDQIDSKKSLKVDSGNEKQLEFNKDKNIEHSSIIALYSYPIASTDDANLHKGDLGLPLFIALWRLRCFLGQGWEES</sequence>
<dbReference type="STRING" id="1296096.A0A1B9I4S8"/>
<dbReference type="EMBL" id="KI894010">
    <property type="protein sequence ID" value="OCF50535.1"/>
    <property type="molecule type" value="Genomic_DNA"/>
</dbReference>
<reference evidence="1" key="1">
    <citation type="submission" date="2013-07" db="EMBL/GenBank/DDBJ databases">
        <title>The Genome Sequence of Cryptococcus pinus CBS10737.</title>
        <authorList>
            <consortium name="The Broad Institute Genome Sequencing Platform"/>
            <person name="Cuomo C."/>
            <person name="Litvintseva A."/>
            <person name="Chen Y."/>
            <person name="Heitman J."/>
            <person name="Sun S."/>
            <person name="Springer D."/>
            <person name="Dromer F."/>
            <person name="Young S.K."/>
            <person name="Zeng Q."/>
            <person name="Gargeya S."/>
            <person name="Fitzgerald M."/>
            <person name="Abouelleil A."/>
            <person name="Alvarado L."/>
            <person name="Berlin A.M."/>
            <person name="Chapman S.B."/>
            <person name="Dewar J."/>
            <person name="Goldberg J."/>
            <person name="Griggs A."/>
            <person name="Gujja S."/>
            <person name="Hansen M."/>
            <person name="Howarth C."/>
            <person name="Imamovic A."/>
            <person name="Larimer J."/>
            <person name="McCowan C."/>
            <person name="Murphy C."/>
            <person name="Pearson M."/>
            <person name="Priest M."/>
            <person name="Roberts A."/>
            <person name="Saif S."/>
            <person name="Shea T."/>
            <person name="Sykes S."/>
            <person name="Wortman J."/>
            <person name="Nusbaum C."/>
            <person name="Birren B."/>
        </authorList>
    </citation>
    <scope>NUCLEOTIDE SEQUENCE [LARGE SCALE GENOMIC DNA]</scope>
    <source>
        <strain evidence="1">CBS 10737</strain>
    </source>
</reference>
<dbReference type="RefSeq" id="XP_019011754.1">
    <property type="nucleotide sequence ID" value="XM_019155600.1"/>
</dbReference>
<protein>
    <submittedName>
        <fullName evidence="1">Uncharacterized protein</fullName>
    </submittedName>
</protein>
<reference evidence="1" key="3">
    <citation type="submission" date="2016-07" db="EMBL/GenBank/DDBJ databases">
        <title>Evolution of pathogenesis and genome organization in the Tremellales.</title>
        <authorList>
            <person name="Cuomo C."/>
            <person name="Litvintseva A."/>
            <person name="Heitman J."/>
            <person name="Chen Y."/>
            <person name="Sun S."/>
            <person name="Springer D."/>
            <person name="Dromer F."/>
            <person name="Young S."/>
            <person name="Zeng Q."/>
            <person name="Chapman S."/>
            <person name="Gujja S."/>
            <person name="Saif S."/>
            <person name="Birren B."/>
        </authorList>
    </citation>
    <scope>NUCLEOTIDE SEQUENCE</scope>
    <source>
        <strain evidence="1">CBS 10737</strain>
    </source>
</reference>
<dbReference type="Proteomes" id="UP000094020">
    <property type="component" value="Chromosome 7"/>
</dbReference>
<dbReference type="AlphaFoldDB" id="A0A1B9I4S8"/>
<keyword evidence="3" id="KW-1185">Reference proteome</keyword>
<evidence type="ECO:0000313" key="2">
    <source>
        <dbReference type="EMBL" id="WWC71278.1"/>
    </source>
</evidence>
<reference evidence="2" key="2">
    <citation type="submission" date="2013-07" db="EMBL/GenBank/DDBJ databases">
        <authorList>
            <consortium name="The Broad Institute Genome Sequencing Platform"/>
            <person name="Cuomo C."/>
            <person name="Litvintseva A."/>
            <person name="Chen Y."/>
            <person name="Heitman J."/>
            <person name="Sun S."/>
            <person name="Springer D."/>
            <person name="Dromer F."/>
            <person name="Young S.K."/>
            <person name="Zeng Q."/>
            <person name="Gargeya S."/>
            <person name="Fitzgerald M."/>
            <person name="Abouelleil A."/>
            <person name="Alvarado L."/>
            <person name="Berlin A.M."/>
            <person name="Chapman S.B."/>
            <person name="Dewar J."/>
            <person name="Goldberg J."/>
            <person name="Griggs A."/>
            <person name="Gujja S."/>
            <person name="Hansen M."/>
            <person name="Howarth C."/>
            <person name="Imamovic A."/>
            <person name="Larimer J."/>
            <person name="McCowan C."/>
            <person name="Murphy C."/>
            <person name="Pearson M."/>
            <person name="Priest M."/>
            <person name="Roberts A."/>
            <person name="Saif S."/>
            <person name="Shea T."/>
            <person name="Sykes S."/>
            <person name="Wortman J."/>
            <person name="Nusbaum C."/>
            <person name="Birren B."/>
        </authorList>
    </citation>
    <scope>NUCLEOTIDE SEQUENCE</scope>
    <source>
        <strain evidence="2">CBS 10737</strain>
    </source>
</reference>
<accession>A0A1B9I4S8</accession>
<dbReference type="OrthoDB" id="2565089at2759"/>
<dbReference type="KEGG" id="kpin:30172229"/>
<gene>
    <name evidence="1" type="ORF">I206_03860</name>
    <name evidence="2" type="ORF">I206_105231</name>
</gene>
<name>A0A1B9I4S8_9TREE</name>